<feature type="transmembrane region" description="Helical" evidence="8">
    <location>
        <begin position="209"/>
        <end position="227"/>
    </location>
</feature>
<feature type="transmembrane region" description="Helical" evidence="8">
    <location>
        <begin position="16"/>
        <end position="36"/>
    </location>
</feature>
<evidence type="ECO:0000256" key="4">
    <source>
        <dbReference type="ARBA" id="ARBA00022679"/>
    </source>
</evidence>
<dbReference type="Pfam" id="PF13231">
    <property type="entry name" value="PMT_2"/>
    <property type="match status" value="1"/>
</dbReference>
<protein>
    <recommendedName>
        <fullName evidence="9">Glycosyltransferase RgtA/B/C/D-like domain-containing protein</fullName>
    </recommendedName>
</protein>
<comment type="caution">
    <text evidence="10">The sequence shown here is derived from an EMBL/GenBank/DDBJ whole genome shotgun (WGS) entry which is preliminary data.</text>
</comment>
<gene>
    <name evidence="10" type="ORF">GCM10022256_26920</name>
</gene>
<feature type="domain" description="Glycosyltransferase RgtA/B/C/D-like" evidence="9">
    <location>
        <begin position="86"/>
        <end position="227"/>
    </location>
</feature>
<feature type="transmembrane region" description="Helical" evidence="8">
    <location>
        <begin position="360"/>
        <end position="378"/>
    </location>
</feature>
<evidence type="ECO:0000259" key="9">
    <source>
        <dbReference type="Pfam" id="PF13231"/>
    </source>
</evidence>
<keyword evidence="11" id="KW-1185">Reference proteome</keyword>
<keyword evidence="3" id="KW-0328">Glycosyltransferase</keyword>
<dbReference type="RefSeq" id="WP_344797063.1">
    <property type="nucleotide sequence ID" value="NZ_BAABAU010000004.1"/>
</dbReference>
<name>A0ABP8E4B7_9MICO</name>
<evidence type="ECO:0000256" key="3">
    <source>
        <dbReference type="ARBA" id="ARBA00022676"/>
    </source>
</evidence>
<proteinExistence type="predicted"/>
<feature type="transmembrane region" description="Helical" evidence="8">
    <location>
        <begin position="424"/>
        <end position="447"/>
    </location>
</feature>
<feature type="transmembrane region" description="Helical" evidence="8">
    <location>
        <begin position="254"/>
        <end position="272"/>
    </location>
</feature>
<dbReference type="EMBL" id="BAABAU010000004">
    <property type="protein sequence ID" value="GAA4267080.1"/>
    <property type="molecule type" value="Genomic_DNA"/>
</dbReference>
<evidence type="ECO:0000256" key="5">
    <source>
        <dbReference type="ARBA" id="ARBA00022692"/>
    </source>
</evidence>
<accession>A0ABP8E4B7</accession>
<keyword evidence="6 8" id="KW-1133">Transmembrane helix</keyword>
<sequence length="567" mass="60571">MGEGVRRGVRRGLHRYGWLGAALLVGIAAPLAVAGLSGNLSIPHNDAWSYSRIAEHFAETGRIRLLGWNRSALLGQVVVLGPLGRSLVAQQVFVAVLGAVLLFCVHEILAPRVGPRRAGVAVAALSFWPGFTLLTTSFMADIPTVAAAFLALYLGDLALRRDRAWILGLAVLAGLWACTIRIQGIAAPVAILFVALTQSGAGHRIRRRHVVALAVVFAGLLAAFSLWQSRLPDGDHVALALRPDPLDSVSLNSVRAYFELALVVGPVALLVARPARWRTRGWVAALAVALVGGLAYRQTGARGFFLPNYLSSNGAYTEALAPDRVVFSESHWRLVVLFALICGALLAAELTRPRVRDVPLLTAFGVLTIAGTAVTFAADQQVYGRYLIPLAPWILLRVLTPTAEPETLRPRGLRRFAVTAAPRLTGVVALLAVFGLSSAIAANAWAFDRTRWDVGTAQERRGVPATRIDAGMEWLGWHSPRGVIDRDHAGGSFAGLFSKSPSCVVVSTEAKPNPPAAWRLVGDVPYRRFLVAGEARLFLYETGAAGCGAADKAESGARPPKAEPRSP</sequence>
<comment type="subcellular location">
    <subcellularLocation>
        <location evidence="1">Cell membrane</location>
        <topology evidence="1">Multi-pass membrane protein</topology>
    </subcellularLocation>
</comment>
<evidence type="ECO:0000256" key="8">
    <source>
        <dbReference type="SAM" id="Phobius"/>
    </source>
</evidence>
<keyword evidence="7 8" id="KW-0472">Membrane</keyword>
<dbReference type="InterPro" id="IPR050297">
    <property type="entry name" value="LipidA_mod_glycosyltrf_83"/>
</dbReference>
<evidence type="ECO:0000256" key="6">
    <source>
        <dbReference type="ARBA" id="ARBA00022989"/>
    </source>
</evidence>
<evidence type="ECO:0000256" key="7">
    <source>
        <dbReference type="ARBA" id="ARBA00023136"/>
    </source>
</evidence>
<dbReference type="PANTHER" id="PTHR33908">
    <property type="entry name" value="MANNOSYLTRANSFERASE YKCB-RELATED"/>
    <property type="match status" value="1"/>
</dbReference>
<keyword evidence="5 8" id="KW-0812">Transmembrane</keyword>
<feature type="transmembrane region" description="Helical" evidence="8">
    <location>
        <begin position="166"/>
        <end position="197"/>
    </location>
</feature>
<evidence type="ECO:0000313" key="10">
    <source>
        <dbReference type="EMBL" id="GAA4267080.1"/>
    </source>
</evidence>
<dbReference type="InterPro" id="IPR038731">
    <property type="entry name" value="RgtA/B/C-like"/>
</dbReference>
<keyword evidence="2" id="KW-1003">Cell membrane</keyword>
<evidence type="ECO:0000313" key="11">
    <source>
        <dbReference type="Proteomes" id="UP001501594"/>
    </source>
</evidence>
<evidence type="ECO:0000256" key="1">
    <source>
        <dbReference type="ARBA" id="ARBA00004651"/>
    </source>
</evidence>
<evidence type="ECO:0000256" key="2">
    <source>
        <dbReference type="ARBA" id="ARBA00022475"/>
    </source>
</evidence>
<dbReference type="Proteomes" id="UP001501594">
    <property type="component" value="Unassembled WGS sequence"/>
</dbReference>
<keyword evidence="4" id="KW-0808">Transferase</keyword>
<feature type="transmembrane region" description="Helical" evidence="8">
    <location>
        <begin position="88"/>
        <end position="109"/>
    </location>
</feature>
<feature type="transmembrane region" description="Helical" evidence="8">
    <location>
        <begin position="330"/>
        <end position="348"/>
    </location>
</feature>
<reference evidence="11" key="1">
    <citation type="journal article" date="2019" name="Int. J. Syst. Evol. Microbiol.">
        <title>The Global Catalogue of Microorganisms (GCM) 10K type strain sequencing project: providing services to taxonomists for standard genome sequencing and annotation.</title>
        <authorList>
            <consortium name="The Broad Institute Genomics Platform"/>
            <consortium name="The Broad Institute Genome Sequencing Center for Infectious Disease"/>
            <person name="Wu L."/>
            <person name="Ma J."/>
        </authorList>
    </citation>
    <scope>NUCLEOTIDE SEQUENCE [LARGE SCALE GENOMIC DNA]</scope>
    <source>
        <strain evidence="11">JCM 17442</strain>
    </source>
</reference>
<organism evidence="10 11">
    <name type="scientific">Frondihabitans peucedani</name>
    <dbReference type="NCBI Taxonomy" id="598626"/>
    <lineage>
        <taxon>Bacteria</taxon>
        <taxon>Bacillati</taxon>
        <taxon>Actinomycetota</taxon>
        <taxon>Actinomycetes</taxon>
        <taxon>Micrococcales</taxon>
        <taxon>Microbacteriaceae</taxon>
        <taxon>Frondihabitans</taxon>
    </lineage>
</organism>
<dbReference type="PANTHER" id="PTHR33908:SF11">
    <property type="entry name" value="MEMBRANE PROTEIN"/>
    <property type="match status" value="1"/>
</dbReference>
<feature type="transmembrane region" description="Helical" evidence="8">
    <location>
        <begin position="279"/>
        <end position="296"/>
    </location>
</feature>
<feature type="transmembrane region" description="Helical" evidence="8">
    <location>
        <begin position="121"/>
        <end position="154"/>
    </location>
</feature>